<evidence type="ECO:0000256" key="3">
    <source>
        <dbReference type="ARBA" id="ARBA00011738"/>
    </source>
</evidence>
<dbReference type="GO" id="GO:0016831">
    <property type="term" value="F:carboxy-lyase activity"/>
    <property type="evidence" value="ECO:0007669"/>
    <property type="project" value="UniProtKB-KW"/>
</dbReference>
<dbReference type="AlphaFoldDB" id="A0A3Q0REK7"/>
<dbReference type="InterPro" id="IPR015421">
    <property type="entry name" value="PyrdxlP-dep_Trfase_major"/>
</dbReference>
<dbReference type="Gene3D" id="3.40.640.10">
    <property type="entry name" value="Type I PLP-dependent aspartate aminotransferase-like (Major domain)"/>
    <property type="match status" value="2"/>
</dbReference>
<keyword evidence="5 7" id="KW-0663">Pyridoxal phosphate</keyword>
<dbReference type="Gene3D" id="3.90.1150.170">
    <property type="match status" value="1"/>
</dbReference>
<dbReference type="InterPro" id="IPR002129">
    <property type="entry name" value="PyrdxlP-dep_de-COase"/>
</dbReference>
<protein>
    <submittedName>
        <fullName evidence="8">Uncharacterized protein</fullName>
    </submittedName>
</protein>
<evidence type="ECO:0000313" key="8">
    <source>
        <dbReference type="Ensembl" id="ENSACIP00000007405.1"/>
    </source>
</evidence>
<evidence type="ECO:0000313" key="9">
    <source>
        <dbReference type="Proteomes" id="UP000261340"/>
    </source>
</evidence>
<dbReference type="GO" id="GO:0005737">
    <property type="term" value="C:cytoplasm"/>
    <property type="evidence" value="ECO:0007669"/>
    <property type="project" value="TreeGrafter"/>
</dbReference>
<dbReference type="Proteomes" id="UP000261340">
    <property type="component" value="Unplaced"/>
</dbReference>
<dbReference type="GO" id="GO:0030170">
    <property type="term" value="F:pyridoxal phosphate binding"/>
    <property type="evidence" value="ECO:0007669"/>
    <property type="project" value="InterPro"/>
</dbReference>
<proteinExistence type="inferred from homology"/>
<accession>A0A3Q0REK7</accession>
<keyword evidence="6 7" id="KW-0456">Lyase</keyword>
<keyword evidence="9" id="KW-1185">Reference proteome</keyword>
<dbReference type="GeneTree" id="ENSGT00940000158391"/>
<comment type="similarity">
    <text evidence="2 7">Belongs to the group II decarboxylase family.</text>
</comment>
<reference evidence="8" key="2">
    <citation type="submission" date="2025-09" db="UniProtKB">
        <authorList>
            <consortium name="Ensembl"/>
        </authorList>
    </citation>
    <scope>IDENTIFICATION</scope>
</reference>
<dbReference type="SUPFAM" id="SSF53383">
    <property type="entry name" value="PLP-dependent transferases"/>
    <property type="match status" value="1"/>
</dbReference>
<evidence type="ECO:0000256" key="4">
    <source>
        <dbReference type="ARBA" id="ARBA00022793"/>
    </source>
</evidence>
<comment type="subunit">
    <text evidence="3">Homodimer.</text>
</comment>
<evidence type="ECO:0000256" key="2">
    <source>
        <dbReference type="ARBA" id="ARBA00009533"/>
    </source>
</evidence>
<name>A0A3Q0REK7_AMPCI</name>
<reference evidence="8" key="1">
    <citation type="submission" date="2025-08" db="UniProtKB">
        <authorList>
            <consortium name="Ensembl"/>
        </authorList>
    </citation>
    <scope>IDENTIFICATION</scope>
</reference>
<dbReference type="PANTHER" id="PTHR45677:SF1">
    <property type="entry name" value="ACIDIC AMINO ACID DECARBOXYLASE GADL1"/>
    <property type="match status" value="1"/>
</dbReference>
<dbReference type="GO" id="GO:0019752">
    <property type="term" value="P:carboxylic acid metabolic process"/>
    <property type="evidence" value="ECO:0007669"/>
    <property type="project" value="InterPro"/>
</dbReference>
<keyword evidence="4" id="KW-0210">Decarboxylase</keyword>
<evidence type="ECO:0000256" key="7">
    <source>
        <dbReference type="RuleBase" id="RU000382"/>
    </source>
</evidence>
<evidence type="ECO:0000256" key="6">
    <source>
        <dbReference type="ARBA" id="ARBA00023239"/>
    </source>
</evidence>
<evidence type="ECO:0000256" key="1">
    <source>
        <dbReference type="ARBA" id="ARBA00001933"/>
    </source>
</evidence>
<comment type="cofactor">
    <cofactor evidence="1 7">
        <name>pyridoxal 5'-phosphate</name>
        <dbReference type="ChEBI" id="CHEBI:597326"/>
    </cofactor>
</comment>
<dbReference type="PANTHER" id="PTHR45677">
    <property type="entry name" value="GLUTAMATE DECARBOXYLASE-RELATED"/>
    <property type="match status" value="1"/>
</dbReference>
<dbReference type="InterPro" id="IPR015424">
    <property type="entry name" value="PyrdxlP-dep_Trfase"/>
</dbReference>
<evidence type="ECO:0000256" key="5">
    <source>
        <dbReference type="ARBA" id="ARBA00022898"/>
    </source>
</evidence>
<sequence length="301" mass="34035">DCDVWSFFFLNKVYKMITQEQMKTFFRYDMFVPANQVCEWCSPEQLKELLDLELRDRGESEILQRSHQIQHFSIQVSSPRFFNQLYAGMDNPTGSLCSQYTYLMALVFTLMEDAVLKKTMELIGWEDGDGPFNAGACHYCISKAAAFLGIGTKNVYAIPSDESERATHTLGAVPFMVNATAGTSAPGAFDPVEEIADICEKHTTCGCMVTLLLCCHSARASYLFQQDSFSDISYDTGDRSVQCIFSPWLSQYCQSFSVSSFILQVAPVIKERTMKKGSMMGYMRDMDFVLDEIHNLGKNLR</sequence>
<dbReference type="Pfam" id="PF00282">
    <property type="entry name" value="Pyridoxal_deC"/>
    <property type="match status" value="1"/>
</dbReference>
<organism evidence="8 9">
    <name type="scientific">Amphilophus citrinellus</name>
    <name type="common">Midas cichlid</name>
    <name type="synonym">Cichlasoma citrinellum</name>
    <dbReference type="NCBI Taxonomy" id="61819"/>
    <lineage>
        <taxon>Eukaryota</taxon>
        <taxon>Metazoa</taxon>
        <taxon>Chordata</taxon>
        <taxon>Craniata</taxon>
        <taxon>Vertebrata</taxon>
        <taxon>Euteleostomi</taxon>
        <taxon>Actinopterygii</taxon>
        <taxon>Neopterygii</taxon>
        <taxon>Teleostei</taxon>
        <taxon>Neoteleostei</taxon>
        <taxon>Acanthomorphata</taxon>
        <taxon>Ovalentaria</taxon>
        <taxon>Cichlomorphae</taxon>
        <taxon>Cichliformes</taxon>
        <taxon>Cichlidae</taxon>
        <taxon>New World cichlids</taxon>
        <taxon>Cichlasomatinae</taxon>
        <taxon>Heroini</taxon>
        <taxon>Amphilophus</taxon>
    </lineage>
</organism>
<dbReference type="Ensembl" id="ENSACIT00000007622.1">
    <property type="protein sequence ID" value="ENSACIP00000007405.1"/>
    <property type="gene ID" value="ENSACIG00000005762.1"/>
</dbReference>